<proteinExistence type="predicted"/>
<organism evidence="1 2">
    <name type="scientific">Fusarium decemcellulare</name>
    <dbReference type="NCBI Taxonomy" id="57161"/>
    <lineage>
        <taxon>Eukaryota</taxon>
        <taxon>Fungi</taxon>
        <taxon>Dikarya</taxon>
        <taxon>Ascomycota</taxon>
        <taxon>Pezizomycotina</taxon>
        <taxon>Sordariomycetes</taxon>
        <taxon>Hypocreomycetidae</taxon>
        <taxon>Hypocreales</taxon>
        <taxon>Nectriaceae</taxon>
        <taxon>Fusarium</taxon>
        <taxon>Fusarium decemcellulare species complex</taxon>
    </lineage>
</organism>
<comment type="caution">
    <text evidence="1">The sequence shown here is derived from an EMBL/GenBank/DDBJ whole genome shotgun (WGS) entry which is preliminary data.</text>
</comment>
<protein>
    <submittedName>
        <fullName evidence="1">Uncharacterized protein</fullName>
    </submittedName>
</protein>
<sequence>MSASPNDTKRPDSQAREAEYQALWQVCDRAFPQGATLMEKRRKIGKAMCDTNIGAMVERHLQHSHPRPLWSLLLPLLLMA</sequence>
<name>A0ACC1RFS2_9HYPO</name>
<accession>A0ACC1RFS2</accession>
<evidence type="ECO:0000313" key="1">
    <source>
        <dbReference type="EMBL" id="KAJ3509508.1"/>
    </source>
</evidence>
<keyword evidence="2" id="KW-1185">Reference proteome</keyword>
<gene>
    <name evidence="1" type="ORF">NM208_g15659</name>
</gene>
<evidence type="ECO:0000313" key="2">
    <source>
        <dbReference type="Proteomes" id="UP001148629"/>
    </source>
</evidence>
<reference evidence="1" key="1">
    <citation type="submission" date="2022-08" db="EMBL/GenBank/DDBJ databases">
        <title>Genome Sequence of Fusarium decemcellulare.</title>
        <authorList>
            <person name="Buettner E."/>
        </authorList>
    </citation>
    <scope>NUCLEOTIDE SEQUENCE</scope>
    <source>
        <strain evidence="1">Babe19</strain>
    </source>
</reference>
<dbReference type="EMBL" id="JANRMS010004350">
    <property type="protein sequence ID" value="KAJ3509508.1"/>
    <property type="molecule type" value="Genomic_DNA"/>
</dbReference>
<dbReference type="Proteomes" id="UP001148629">
    <property type="component" value="Unassembled WGS sequence"/>
</dbReference>